<name>A0A2K3Q333_9HYPO</name>
<feature type="compositionally biased region" description="Polar residues" evidence="1">
    <location>
        <begin position="189"/>
        <end position="198"/>
    </location>
</feature>
<dbReference type="PANTHER" id="PTHR37171">
    <property type="entry name" value="SERINE/THREONINE-PROTEIN KINASE YRZF-RELATED"/>
    <property type="match status" value="1"/>
</dbReference>
<organism evidence="2 3">
    <name type="scientific">Tolypocladium capitatum</name>
    <dbReference type="NCBI Taxonomy" id="45235"/>
    <lineage>
        <taxon>Eukaryota</taxon>
        <taxon>Fungi</taxon>
        <taxon>Dikarya</taxon>
        <taxon>Ascomycota</taxon>
        <taxon>Pezizomycotina</taxon>
        <taxon>Sordariomycetes</taxon>
        <taxon>Hypocreomycetidae</taxon>
        <taxon>Hypocreales</taxon>
        <taxon>Ophiocordycipitaceae</taxon>
        <taxon>Tolypocladium</taxon>
    </lineage>
</organism>
<dbReference type="InterPro" id="IPR011009">
    <property type="entry name" value="Kinase-like_dom_sf"/>
</dbReference>
<dbReference type="SUPFAM" id="SSF56112">
    <property type="entry name" value="Protein kinase-like (PK-like)"/>
    <property type="match status" value="1"/>
</dbReference>
<evidence type="ECO:0000256" key="1">
    <source>
        <dbReference type="SAM" id="MobiDB-lite"/>
    </source>
</evidence>
<reference evidence="2 3" key="1">
    <citation type="submission" date="2017-08" db="EMBL/GenBank/DDBJ databases">
        <title>Harnessing the power of phylogenomics to disentangle the directionality and signatures of interkingdom host jumping in the parasitic fungal genus Tolypocladium.</title>
        <authorList>
            <person name="Quandt C.A."/>
            <person name="Patterson W."/>
            <person name="Spatafora J.W."/>
        </authorList>
    </citation>
    <scope>NUCLEOTIDE SEQUENCE [LARGE SCALE GENOMIC DNA]</scope>
    <source>
        <strain evidence="2 3">CBS 113982</strain>
    </source>
</reference>
<proteinExistence type="predicted"/>
<dbReference type="Proteomes" id="UP000236621">
    <property type="component" value="Unassembled WGS sequence"/>
</dbReference>
<evidence type="ECO:0000313" key="2">
    <source>
        <dbReference type="EMBL" id="PNY21914.1"/>
    </source>
</evidence>
<feature type="region of interest" description="Disordered" evidence="1">
    <location>
        <begin position="421"/>
        <end position="513"/>
    </location>
</feature>
<feature type="region of interest" description="Disordered" evidence="1">
    <location>
        <begin position="189"/>
        <end position="231"/>
    </location>
</feature>
<dbReference type="InterPro" id="IPR052396">
    <property type="entry name" value="Meiotic_Drive_Suppr_Kinase"/>
</dbReference>
<gene>
    <name evidence="2" type="ORF">TCAP_07188</name>
</gene>
<evidence type="ECO:0000313" key="3">
    <source>
        <dbReference type="Proteomes" id="UP000236621"/>
    </source>
</evidence>
<dbReference type="PANTHER" id="PTHR37171:SF1">
    <property type="entry name" value="SERINE_THREONINE-PROTEIN KINASE YRZF-RELATED"/>
    <property type="match status" value="1"/>
</dbReference>
<dbReference type="STRING" id="45235.A0A2K3Q333"/>
<feature type="region of interest" description="Disordered" evidence="1">
    <location>
        <begin position="688"/>
        <end position="709"/>
    </location>
</feature>
<accession>A0A2K3Q333</accession>
<comment type="caution">
    <text evidence="2">The sequence shown here is derived from an EMBL/GenBank/DDBJ whole genome shotgun (WGS) entry which is preliminary data.</text>
</comment>
<feature type="compositionally biased region" description="Low complexity" evidence="1">
    <location>
        <begin position="422"/>
        <end position="437"/>
    </location>
</feature>
<protein>
    <recommendedName>
        <fullName evidence="4">Protein kinase domain-containing protein</fullName>
    </recommendedName>
</protein>
<dbReference type="AlphaFoldDB" id="A0A2K3Q333"/>
<dbReference type="OrthoDB" id="4922377at2759"/>
<feature type="region of interest" description="Disordered" evidence="1">
    <location>
        <begin position="20"/>
        <end position="52"/>
    </location>
</feature>
<dbReference type="EMBL" id="NRSZ01001222">
    <property type="protein sequence ID" value="PNY21914.1"/>
    <property type="molecule type" value="Genomic_DNA"/>
</dbReference>
<feature type="compositionally biased region" description="Polar residues" evidence="1">
    <location>
        <begin position="215"/>
        <end position="228"/>
    </location>
</feature>
<sequence>MSEYLREIERLQYLLEKERREKEEAQAREEKERREKEKERQEKEKEQRKNQKTTLEEYLHNCHFHLYKKLALADKSKFSTGLATRVDGKYYPKWLRPWNSFTNYHRQQHFEEITRVCGERRLFNQESTTRDLGTTVSRHPAGNENAIDRFEKLAVEDPVWDILAPVWEEEGLHRKYQVRGLRFTNNIHDFTQPSNDSQLGDMDLSKERQGRRQRTGTSKRTPSAQGVTNPLLRPDGWGIRTRLDGDDNLAFVYDYKAAHKFALEHLKAAVAKEKLFMEVIELTNSDEYKKGTDLREKEKAEARIAMALTQVFNYMVWYGVAYGYVAAGKSLVFLHFDRAEPQTLYYHLCVPDEEVGEASAGDWAGPLSYTAVAQLASFCLLSLRSEALKGDSLDAALQKAKKELATWGEPYEDAAHLLEAESANSPSASSSPDTDSSVFRSKATPAGREYPLRSKSSCKAAAVLPGDSDDDEQDRPERHLCRTWTRTDANERKEGPSSGSNKDNDSETSDSAPTKQYCTQACLLGLKTGGDLDGNCPNFGAIGLLFKLELAPYGYTFVGKGTLSGYLRRLEHESRVYARLDRLQGKVVPVYLGIVQLARGYVLPGGARVVDMMLMSWGGEEALDVGAPDLTAEVRRSSQAVWAEGVYHGDERGPNLLWNDERRRVMLIDFDRATLLPTPKHKQLIKLSRNKRRRQGDDVRNHTRKRGLL</sequence>
<evidence type="ECO:0008006" key="4">
    <source>
        <dbReference type="Google" id="ProtNLM"/>
    </source>
</evidence>
<keyword evidence="3" id="KW-1185">Reference proteome</keyword>